<proteinExistence type="predicted"/>
<organism evidence="1">
    <name type="scientific">Rhizophora mucronata</name>
    <name type="common">Asiatic mangrove</name>
    <dbReference type="NCBI Taxonomy" id="61149"/>
    <lineage>
        <taxon>Eukaryota</taxon>
        <taxon>Viridiplantae</taxon>
        <taxon>Streptophyta</taxon>
        <taxon>Embryophyta</taxon>
        <taxon>Tracheophyta</taxon>
        <taxon>Spermatophyta</taxon>
        <taxon>Magnoliopsida</taxon>
        <taxon>eudicotyledons</taxon>
        <taxon>Gunneridae</taxon>
        <taxon>Pentapetalae</taxon>
        <taxon>rosids</taxon>
        <taxon>fabids</taxon>
        <taxon>Malpighiales</taxon>
        <taxon>Rhizophoraceae</taxon>
        <taxon>Rhizophora</taxon>
    </lineage>
</organism>
<reference evidence="1" key="1">
    <citation type="submission" date="2018-02" db="EMBL/GenBank/DDBJ databases">
        <title>Rhizophora mucronata_Transcriptome.</title>
        <authorList>
            <person name="Meera S.P."/>
            <person name="Sreeshan A."/>
            <person name="Augustine A."/>
        </authorList>
    </citation>
    <scope>NUCLEOTIDE SEQUENCE</scope>
    <source>
        <tissue evidence="1">Leaf</tissue>
    </source>
</reference>
<name>A0A2P2P2H8_RHIMU</name>
<protein>
    <submittedName>
        <fullName evidence="1">Uncharacterized protein LOC101300272</fullName>
    </submittedName>
</protein>
<dbReference type="AlphaFoldDB" id="A0A2P2P2H8"/>
<sequence>MMQSSSCTNSAKPWVARHYKNLIDLSSTSEITPFKSLFSLEDIKHLW</sequence>
<accession>A0A2P2P2H8</accession>
<dbReference type="EMBL" id="GGEC01068443">
    <property type="protein sequence ID" value="MBX48927.1"/>
    <property type="molecule type" value="Transcribed_RNA"/>
</dbReference>
<evidence type="ECO:0000313" key="1">
    <source>
        <dbReference type="EMBL" id="MBX48927.1"/>
    </source>
</evidence>